<proteinExistence type="predicted"/>
<comment type="caution">
    <text evidence="1">The sequence shown here is derived from an EMBL/GenBank/DDBJ whole genome shotgun (WGS) entry which is preliminary data.</text>
</comment>
<name>A0A5V1A621_SALER</name>
<organism evidence="1">
    <name type="scientific">Salmonella enterica</name>
    <name type="common">Salmonella choleraesuis</name>
    <dbReference type="NCBI Taxonomy" id="28901"/>
    <lineage>
        <taxon>Bacteria</taxon>
        <taxon>Pseudomonadati</taxon>
        <taxon>Pseudomonadota</taxon>
        <taxon>Gammaproteobacteria</taxon>
        <taxon>Enterobacterales</taxon>
        <taxon>Enterobacteriaceae</taxon>
        <taxon>Salmonella</taxon>
    </lineage>
</organism>
<reference evidence="1" key="1">
    <citation type="submission" date="2018-07" db="EMBL/GenBank/DDBJ databases">
        <authorList>
            <consortium name="GenomeTrakr network: Whole genome sequencing for foodborne pathogen traceback"/>
        </authorList>
    </citation>
    <scope>NUCLEOTIDE SEQUENCE</scope>
    <source>
        <strain evidence="1">CFSAN065048</strain>
    </source>
</reference>
<gene>
    <name evidence="1" type="ORF">CEJ02_11245</name>
</gene>
<dbReference type="AlphaFoldDB" id="A0A5V1A621"/>
<sequence length="221" mass="23944">MSNNITSCGGVNVSVINRLHWLAVLSYAYPAPHKTGAGRGNPSKYKATQDAESVFFVVRYTRHFMAWCRSSREDGSLCGPLGYTNAHHAASNGGVCGYRAGLAPSTDTRNHTSRHPIMVTLAGQSQGWPVPLYAGISTPVNVTALFERGNSGGDSVNLYKEAVTMATTLTQTPLFVWRFVSGQNSTCFTTTAASEREARLQLPAVRLVFAARIRVEEVHHA</sequence>
<dbReference type="Pfam" id="PF10554">
    <property type="entry name" value="Phage_ASH"/>
    <property type="match status" value="1"/>
</dbReference>
<protein>
    <submittedName>
        <fullName evidence="1">Host cell division inhibitor Icd-like protein</fullName>
    </submittedName>
</protein>
<evidence type="ECO:0000313" key="1">
    <source>
        <dbReference type="EMBL" id="EBS9876220.1"/>
    </source>
</evidence>
<dbReference type="EMBL" id="AAGXGX010000006">
    <property type="protein sequence ID" value="EBS9876220.1"/>
    <property type="molecule type" value="Genomic_DNA"/>
</dbReference>
<dbReference type="NCBIfam" id="NF033153">
    <property type="entry name" value="phage_ICD_like"/>
    <property type="match status" value="1"/>
</dbReference>
<dbReference type="InterPro" id="IPR018880">
    <property type="entry name" value="Phage_P4_Ash"/>
</dbReference>
<accession>A0A5V1A621</accession>